<dbReference type="eggNOG" id="ENOG502Z815">
    <property type="taxonomic scope" value="Bacteria"/>
</dbReference>
<evidence type="ECO:0000313" key="4">
    <source>
        <dbReference type="Proteomes" id="UP000028870"/>
    </source>
</evidence>
<feature type="transmembrane region" description="Helical" evidence="2">
    <location>
        <begin position="101"/>
        <end position="124"/>
    </location>
</feature>
<reference evidence="3" key="1">
    <citation type="submission" date="2014-03" db="EMBL/GenBank/DDBJ databases">
        <title>Draft Genome Sequence of Mycobacterium cosmeticum DSM 44829.</title>
        <authorList>
            <person name="Croce O."/>
            <person name="Robert C."/>
            <person name="Raoult D."/>
            <person name="Drancourt M."/>
        </authorList>
    </citation>
    <scope>NUCLEOTIDE SEQUENCE [LARGE SCALE GENOMIC DNA]</scope>
    <source>
        <strain evidence="3">DSM 44829</strain>
    </source>
</reference>
<evidence type="ECO:0000256" key="1">
    <source>
        <dbReference type="SAM" id="MobiDB-lite"/>
    </source>
</evidence>
<dbReference type="EMBL" id="CCBB010000001">
    <property type="protein sequence ID" value="CDO07312.1"/>
    <property type="molecule type" value="Genomic_DNA"/>
</dbReference>
<accession>W9AWM6</accession>
<reference evidence="3" key="2">
    <citation type="submission" date="2014-03" db="EMBL/GenBank/DDBJ databases">
        <authorList>
            <person name="Urmite Genomes"/>
        </authorList>
    </citation>
    <scope>NUCLEOTIDE SEQUENCE</scope>
    <source>
        <strain evidence="3">DSM 44829</strain>
    </source>
</reference>
<evidence type="ECO:0008006" key="5">
    <source>
        <dbReference type="Google" id="ProtNLM"/>
    </source>
</evidence>
<feature type="region of interest" description="Disordered" evidence="1">
    <location>
        <begin position="1"/>
        <end position="20"/>
    </location>
</feature>
<dbReference type="STRING" id="258533.BN977_02118"/>
<dbReference type="Proteomes" id="UP000028870">
    <property type="component" value="Unassembled WGS sequence"/>
</dbReference>
<evidence type="ECO:0000256" key="2">
    <source>
        <dbReference type="SAM" id="Phobius"/>
    </source>
</evidence>
<keyword evidence="2" id="KW-0812">Transmembrane</keyword>
<keyword evidence="4" id="KW-1185">Reference proteome</keyword>
<feature type="transmembrane region" description="Helical" evidence="2">
    <location>
        <begin position="203"/>
        <end position="226"/>
    </location>
</feature>
<dbReference type="AlphaFoldDB" id="W9AWM6"/>
<feature type="transmembrane region" description="Helical" evidence="2">
    <location>
        <begin position="289"/>
        <end position="307"/>
    </location>
</feature>
<protein>
    <recommendedName>
        <fullName evidence="5">DoxX family protein</fullName>
    </recommendedName>
</protein>
<feature type="transmembrane region" description="Helical" evidence="2">
    <location>
        <begin position="35"/>
        <end position="61"/>
    </location>
</feature>
<sequence length="460" mass="50643">MDVSQDTVGTESRPDTITEPSTDWRPLTRIAFRFCFLYFGLFCLWFAQITFVFTGPLAVLLPAGAVQWQMLLTDPSSRWVGRQLFGVDAQLHPGSGSGDQAAIWIAMFCLLVIAVLGTVVWSLLDRRTSGYPELAVWFRVFLRLCLGGQMLFYGAAKVVPTQMPEPPLTALLQPFGEFSPASVLWLQVGSSHPYEMALGAVEVVAGLLLFVPRTATFGALLSLLSMAQVFLLNMTFDVPVKILSSHLLLISAVLLAPQARRLFDAVVLQRACEPVPVPPLFAGARANRWAVGVQVALGIWVLAGLLLQSWQAWGSYGGGRPKPELYGIWSVRTFALDGHAVAPLTTDENRWQRLVFDEVGAVTFQSMDGRLHTAPAALDAGARTLALTTPLPTPDGTTAPVPDPTPFADLHYQQPDPDRLTLTGTLRCAPVRIELDRVDPNTFPLRNRGFHWVQEYPYFR</sequence>
<evidence type="ECO:0000313" key="3">
    <source>
        <dbReference type="EMBL" id="CDO07312.1"/>
    </source>
</evidence>
<gene>
    <name evidence="3" type="ORF">BN977_02118</name>
</gene>
<comment type="caution">
    <text evidence="3">The sequence shown here is derived from an EMBL/GenBank/DDBJ whole genome shotgun (WGS) entry which is preliminary data.</text>
</comment>
<proteinExistence type="predicted"/>
<feature type="compositionally biased region" description="Polar residues" evidence="1">
    <location>
        <begin position="1"/>
        <end position="10"/>
    </location>
</feature>
<organism evidence="3 4">
    <name type="scientific">Mycolicibacterium cosmeticum</name>
    <dbReference type="NCBI Taxonomy" id="258533"/>
    <lineage>
        <taxon>Bacteria</taxon>
        <taxon>Bacillati</taxon>
        <taxon>Actinomycetota</taxon>
        <taxon>Actinomycetes</taxon>
        <taxon>Mycobacteriales</taxon>
        <taxon>Mycobacteriaceae</taxon>
        <taxon>Mycolicibacterium</taxon>
    </lineage>
</organism>
<name>W9AWM6_MYCCO</name>
<keyword evidence="2" id="KW-1133">Transmembrane helix</keyword>
<keyword evidence="2" id="KW-0472">Membrane</keyword>
<feature type="transmembrane region" description="Helical" evidence="2">
    <location>
        <begin position="136"/>
        <end position="156"/>
    </location>
</feature>